<dbReference type="AlphaFoldDB" id="A0A0D2PC19"/>
<organism evidence="17 18">
    <name type="scientific">Hypholoma sublateritium (strain FD-334 SS-4)</name>
    <dbReference type="NCBI Taxonomy" id="945553"/>
    <lineage>
        <taxon>Eukaryota</taxon>
        <taxon>Fungi</taxon>
        <taxon>Dikarya</taxon>
        <taxon>Basidiomycota</taxon>
        <taxon>Agaricomycotina</taxon>
        <taxon>Agaricomycetes</taxon>
        <taxon>Agaricomycetidae</taxon>
        <taxon>Agaricales</taxon>
        <taxon>Agaricineae</taxon>
        <taxon>Strophariaceae</taxon>
        <taxon>Hypholoma</taxon>
    </lineage>
</organism>
<comment type="catalytic activity">
    <reaction evidence="15">
        <text>GTP + AH2 + S-adenosyl-L-methionine = (8S)-3',8-cyclo-7,8-dihydroguanosine 5'-triphosphate + 5'-deoxyadenosine + L-methionine + A + H(+)</text>
        <dbReference type="Rhea" id="RHEA:49576"/>
        <dbReference type="ChEBI" id="CHEBI:13193"/>
        <dbReference type="ChEBI" id="CHEBI:15378"/>
        <dbReference type="ChEBI" id="CHEBI:17319"/>
        <dbReference type="ChEBI" id="CHEBI:17499"/>
        <dbReference type="ChEBI" id="CHEBI:37565"/>
        <dbReference type="ChEBI" id="CHEBI:57844"/>
        <dbReference type="ChEBI" id="CHEBI:59789"/>
        <dbReference type="ChEBI" id="CHEBI:131766"/>
        <dbReference type="EC" id="4.1.99.22"/>
    </reaction>
</comment>
<evidence type="ECO:0000256" key="1">
    <source>
        <dbReference type="ARBA" id="ARBA00001637"/>
    </source>
</evidence>
<dbReference type="UniPathway" id="UPA00344"/>
<evidence type="ECO:0000256" key="12">
    <source>
        <dbReference type="ARBA" id="ARBA00023134"/>
    </source>
</evidence>
<keyword evidence="6" id="KW-0004">4Fe-4S</keyword>
<keyword evidence="8" id="KW-0479">Metal-binding</keyword>
<dbReference type="InterPro" id="IPR040064">
    <property type="entry name" value="MoaA-like"/>
</dbReference>
<dbReference type="InterPro" id="IPR036522">
    <property type="entry name" value="MoaC_sf"/>
</dbReference>
<dbReference type="InterPro" id="IPR058240">
    <property type="entry name" value="rSAM_sf"/>
</dbReference>
<dbReference type="InterPro" id="IPR047594">
    <property type="entry name" value="MoaC_bact/euk"/>
</dbReference>
<evidence type="ECO:0000256" key="4">
    <source>
        <dbReference type="ARBA" id="ARBA00008484"/>
    </source>
</evidence>
<dbReference type="PANTHER" id="PTHR22960:SF0">
    <property type="entry name" value="MOLYBDENUM COFACTOR BIOSYNTHESIS PROTEIN 1"/>
    <property type="match status" value="1"/>
</dbReference>
<evidence type="ECO:0000256" key="13">
    <source>
        <dbReference type="ARBA" id="ARBA00023150"/>
    </source>
</evidence>
<dbReference type="SUPFAM" id="SSF55040">
    <property type="entry name" value="Molybdenum cofactor biosynthesis protein C, MoaC"/>
    <property type="match status" value="1"/>
</dbReference>
<dbReference type="InterPro" id="IPR013785">
    <property type="entry name" value="Aldolase_TIM"/>
</dbReference>
<dbReference type="Gene3D" id="3.20.20.70">
    <property type="entry name" value="Aldolase class I"/>
    <property type="match status" value="1"/>
</dbReference>
<dbReference type="GO" id="GO:0061799">
    <property type="term" value="F:cyclic pyranopterin monophosphate synthase activity"/>
    <property type="evidence" value="ECO:0007669"/>
    <property type="project" value="UniProtKB-EC"/>
</dbReference>
<keyword evidence="10" id="KW-0408">Iron</keyword>
<dbReference type="Gene3D" id="3.30.70.640">
    <property type="entry name" value="Molybdopterin cofactor biosynthesis C (MoaC) domain"/>
    <property type="match status" value="1"/>
</dbReference>
<dbReference type="OMA" id="QTVHMTS"/>
<dbReference type="SMART" id="SM00729">
    <property type="entry name" value="Elp3"/>
    <property type="match status" value="1"/>
</dbReference>
<proteinExistence type="inferred from homology"/>
<evidence type="ECO:0000256" key="7">
    <source>
        <dbReference type="ARBA" id="ARBA00022691"/>
    </source>
</evidence>
<accession>A0A0D2PC19</accession>
<dbReference type="Pfam" id="PF01967">
    <property type="entry name" value="MoaC"/>
    <property type="match status" value="1"/>
</dbReference>
<dbReference type="OrthoDB" id="429626at2759"/>
<keyword evidence="13" id="KW-0501">Molybdenum cofactor biosynthesis</keyword>
<dbReference type="InterPro" id="IPR002820">
    <property type="entry name" value="Mopterin_CF_biosynth-C_dom"/>
</dbReference>
<gene>
    <name evidence="17" type="ORF">HYPSUDRAFT_177460</name>
</gene>
<evidence type="ECO:0000256" key="2">
    <source>
        <dbReference type="ARBA" id="ARBA00001966"/>
    </source>
</evidence>
<evidence type="ECO:0000256" key="15">
    <source>
        <dbReference type="ARBA" id="ARBA00048697"/>
    </source>
</evidence>
<evidence type="ECO:0000256" key="14">
    <source>
        <dbReference type="ARBA" id="ARBA00023239"/>
    </source>
</evidence>
<protein>
    <recommendedName>
        <fullName evidence="16">Radical SAM core domain-containing protein</fullName>
    </recommendedName>
</protein>
<dbReference type="CDD" id="cd21117">
    <property type="entry name" value="Twitch_MoaA"/>
    <property type="match status" value="1"/>
</dbReference>
<dbReference type="STRING" id="945553.A0A0D2PC19"/>
<evidence type="ECO:0000256" key="10">
    <source>
        <dbReference type="ARBA" id="ARBA00023004"/>
    </source>
</evidence>
<keyword evidence="11" id="KW-0411">Iron-sulfur</keyword>
<dbReference type="InterPro" id="IPR006638">
    <property type="entry name" value="Elp3/MiaA/NifB-like_rSAM"/>
</dbReference>
<dbReference type="SFLD" id="SFLDG01386">
    <property type="entry name" value="main_SPASM_domain-containing"/>
    <property type="match status" value="1"/>
</dbReference>
<dbReference type="PROSITE" id="PS51918">
    <property type="entry name" value="RADICAL_SAM"/>
    <property type="match status" value="1"/>
</dbReference>
<keyword evidence="9" id="KW-0547">Nucleotide-binding</keyword>
<evidence type="ECO:0000313" key="18">
    <source>
        <dbReference type="Proteomes" id="UP000054270"/>
    </source>
</evidence>
<evidence type="ECO:0000256" key="8">
    <source>
        <dbReference type="ARBA" id="ARBA00022723"/>
    </source>
</evidence>
<evidence type="ECO:0000313" key="17">
    <source>
        <dbReference type="EMBL" id="KJA28414.1"/>
    </source>
</evidence>
<keyword evidence="12" id="KW-0342">GTP-binding</keyword>
<dbReference type="NCBIfam" id="TIGR02666">
    <property type="entry name" value="moaA"/>
    <property type="match status" value="1"/>
</dbReference>
<evidence type="ECO:0000259" key="16">
    <source>
        <dbReference type="PROSITE" id="PS51918"/>
    </source>
</evidence>
<dbReference type="InterPro" id="IPR010505">
    <property type="entry name" value="MoaA_twitch"/>
</dbReference>
<dbReference type="SFLD" id="SFLDS00029">
    <property type="entry name" value="Radical_SAM"/>
    <property type="match status" value="1"/>
</dbReference>
<comment type="similarity">
    <text evidence="5">In the N-terminal section; belongs to the radical SAM superfamily. MoaA family.</text>
</comment>
<comment type="pathway">
    <text evidence="3">Cofactor biosynthesis; molybdopterin biosynthesis.</text>
</comment>
<dbReference type="Pfam" id="PF04055">
    <property type="entry name" value="Radical_SAM"/>
    <property type="match status" value="1"/>
</dbReference>
<evidence type="ECO:0000256" key="9">
    <source>
        <dbReference type="ARBA" id="ARBA00022741"/>
    </source>
</evidence>
<comment type="similarity">
    <text evidence="4">In the C-terminal section; belongs to the MoaC family.</text>
</comment>
<dbReference type="GO" id="GO:0046872">
    <property type="term" value="F:metal ion binding"/>
    <property type="evidence" value="ECO:0007669"/>
    <property type="project" value="UniProtKB-KW"/>
</dbReference>
<dbReference type="SFLD" id="SFLDG01383">
    <property type="entry name" value="cyclic_pyranopterin_phosphate"/>
    <property type="match status" value="1"/>
</dbReference>
<comment type="cofactor">
    <cofactor evidence="2">
        <name>[4Fe-4S] cluster</name>
        <dbReference type="ChEBI" id="CHEBI:49883"/>
    </cofactor>
</comment>
<dbReference type="InterPro" id="IPR000385">
    <property type="entry name" value="MoaA_NifB_PqqE_Fe-S-bd_CS"/>
</dbReference>
<dbReference type="SUPFAM" id="SSF102114">
    <property type="entry name" value="Radical SAM enzymes"/>
    <property type="match status" value="1"/>
</dbReference>
<dbReference type="NCBIfam" id="NF006870">
    <property type="entry name" value="PRK09364.1"/>
    <property type="match status" value="1"/>
</dbReference>
<evidence type="ECO:0000256" key="3">
    <source>
        <dbReference type="ARBA" id="ARBA00005046"/>
    </source>
</evidence>
<evidence type="ECO:0000256" key="5">
    <source>
        <dbReference type="ARBA" id="ARBA00009862"/>
    </source>
</evidence>
<dbReference type="Proteomes" id="UP000054270">
    <property type="component" value="Unassembled WGS sequence"/>
</dbReference>
<sequence length="615" mass="67839">MFKMRYNSLRNPCRSTICSVRSLGTTSGAVPSSSSGRLRAQAKIKELDSTAPFSKHLTDTFNRQHNYLRISLTERCNLRCFYCMPSEGIDLSPEGHLLTNDEILRLATLFVKSGVTKIRLTGGEPTIRKGIADIISDLNGLKQYGLQSIGMTTNGLSLHRKLPQFIENGLTHLNLSLDTMDPFKFELITRRRGHEAVLKALEVAISSRLESVKVNVVVIKGLNDSEVLDFVEMSKDLPISVRFIEFMPFTGNKWDQKKMVPSADLLDQIRRRYPNVQRAPDELNDTARSWMIPEYKGTFGFISSMSDHFCSSCNRLRLTADGQIKVCLFDATEVSLRDKMRLGASNSELLETIGLAVSGKKEKHAGMQDIDVVTNRPMILIADRAGRKFDRLYIQSKNPRFTIRPPFNNASSESHAGGASLRMYTTSTGSLTHLDEHGRASMVDVSEKQPTRRSATASGRIYIPESAYKLVTSSYPAEEHNESPGSSDEKAFAKARRKGDALTVAQLAAIMGAKATSSLIPLCHPLALSKINVTLVPKRVEGSVSAHYKHSILCTAIVTCEGKTGVEMEALTAVSVGLLTVWDMLKAVAGKEMEIGKIKVVQKSGGRSGDFVRSD</sequence>
<reference evidence="18" key="1">
    <citation type="submission" date="2014-04" db="EMBL/GenBank/DDBJ databases">
        <title>Evolutionary Origins and Diversification of the Mycorrhizal Mutualists.</title>
        <authorList>
            <consortium name="DOE Joint Genome Institute"/>
            <consortium name="Mycorrhizal Genomics Consortium"/>
            <person name="Kohler A."/>
            <person name="Kuo A."/>
            <person name="Nagy L.G."/>
            <person name="Floudas D."/>
            <person name="Copeland A."/>
            <person name="Barry K.W."/>
            <person name="Cichocki N."/>
            <person name="Veneault-Fourrey C."/>
            <person name="LaButti K."/>
            <person name="Lindquist E.A."/>
            <person name="Lipzen A."/>
            <person name="Lundell T."/>
            <person name="Morin E."/>
            <person name="Murat C."/>
            <person name="Riley R."/>
            <person name="Ohm R."/>
            <person name="Sun H."/>
            <person name="Tunlid A."/>
            <person name="Henrissat B."/>
            <person name="Grigoriev I.V."/>
            <person name="Hibbett D.S."/>
            <person name="Martin F."/>
        </authorList>
    </citation>
    <scope>NUCLEOTIDE SEQUENCE [LARGE SCALE GENOMIC DNA]</scope>
    <source>
        <strain evidence="18">FD-334 SS-4</strain>
    </source>
</reference>
<dbReference type="CDD" id="cd01335">
    <property type="entry name" value="Radical_SAM"/>
    <property type="match status" value="1"/>
</dbReference>
<name>A0A0D2PC19_HYPSF</name>
<dbReference type="GO" id="GO:0051539">
    <property type="term" value="F:4 iron, 4 sulfur cluster binding"/>
    <property type="evidence" value="ECO:0007669"/>
    <property type="project" value="UniProtKB-KW"/>
</dbReference>
<dbReference type="EMBL" id="KN817521">
    <property type="protein sequence ID" value="KJA28414.1"/>
    <property type="molecule type" value="Genomic_DNA"/>
</dbReference>
<evidence type="ECO:0000256" key="6">
    <source>
        <dbReference type="ARBA" id="ARBA00022485"/>
    </source>
</evidence>
<feature type="domain" description="Radical SAM core" evidence="16">
    <location>
        <begin position="60"/>
        <end position="283"/>
    </location>
</feature>
<dbReference type="SFLD" id="SFLDG01067">
    <property type="entry name" value="SPASM/twitch_domain_containing"/>
    <property type="match status" value="1"/>
</dbReference>
<comment type="catalytic activity">
    <reaction evidence="1">
        <text>(8S)-3',8-cyclo-7,8-dihydroguanosine 5'-triphosphate = cyclic pyranopterin phosphate + diphosphate</text>
        <dbReference type="Rhea" id="RHEA:49580"/>
        <dbReference type="ChEBI" id="CHEBI:33019"/>
        <dbReference type="ChEBI" id="CHEBI:59648"/>
        <dbReference type="ChEBI" id="CHEBI:131766"/>
        <dbReference type="EC" id="4.6.1.17"/>
    </reaction>
</comment>
<dbReference type="GO" id="GO:0005525">
    <property type="term" value="F:GTP binding"/>
    <property type="evidence" value="ECO:0007669"/>
    <property type="project" value="UniProtKB-KW"/>
</dbReference>
<dbReference type="PANTHER" id="PTHR22960">
    <property type="entry name" value="MOLYBDOPTERIN COFACTOR SYNTHESIS PROTEIN A"/>
    <property type="match status" value="1"/>
</dbReference>
<keyword evidence="7" id="KW-0949">S-adenosyl-L-methionine</keyword>
<dbReference type="InterPro" id="IPR007197">
    <property type="entry name" value="rSAM"/>
</dbReference>
<dbReference type="InterPro" id="IPR050105">
    <property type="entry name" value="MoCo_biosynth_MoaA/MoaC"/>
</dbReference>
<dbReference type="PROSITE" id="PS01305">
    <property type="entry name" value="MOAA_NIFB_PQQE"/>
    <property type="match status" value="1"/>
</dbReference>
<keyword evidence="18" id="KW-1185">Reference proteome</keyword>
<dbReference type="GO" id="GO:0061798">
    <property type="term" value="F:GTP 3',8'-cyclase activity"/>
    <property type="evidence" value="ECO:0007669"/>
    <property type="project" value="UniProtKB-EC"/>
</dbReference>
<evidence type="ECO:0000256" key="11">
    <source>
        <dbReference type="ARBA" id="ARBA00023014"/>
    </source>
</evidence>
<dbReference type="Pfam" id="PF06463">
    <property type="entry name" value="Mob_synth_C"/>
    <property type="match status" value="1"/>
</dbReference>
<keyword evidence="14" id="KW-0456">Lyase</keyword>
<dbReference type="CDD" id="cd01420">
    <property type="entry name" value="MoaC_PE"/>
    <property type="match status" value="1"/>
</dbReference>
<dbReference type="InterPro" id="IPR013483">
    <property type="entry name" value="MoaA"/>
</dbReference>
<dbReference type="GO" id="GO:0006777">
    <property type="term" value="P:Mo-molybdopterin cofactor biosynthetic process"/>
    <property type="evidence" value="ECO:0007669"/>
    <property type="project" value="UniProtKB-KW"/>
</dbReference>